<dbReference type="SUPFAM" id="SSF103473">
    <property type="entry name" value="MFS general substrate transporter"/>
    <property type="match status" value="1"/>
</dbReference>
<dbReference type="STRING" id="60547.GCA_000751215_04975"/>
<evidence type="ECO:0000313" key="9">
    <source>
        <dbReference type="Proteomes" id="UP000027466"/>
    </source>
</evidence>
<keyword evidence="9" id="KW-1185">Reference proteome</keyword>
<dbReference type="GO" id="GO:0005886">
    <property type="term" value="C:plasma membrane"/>
    <property type="evidence" value="ECO:0007669"/>
    <property type="project" value="UniProtKB-SubCell"/>
</dbReference>
<reference evidence="8 9" key="1">
    <citation type="submission" date="2014-03" db="EMBL/GenBank/DDBJ databases">
        <title>Draft Genome Sequences of Four Burkholderia Strains.</title>
        <authorList>
            <person name="Liu X.Y."/>
            <person name="Li C.X."/>
            <person name="Xu J.H."/>
        </authorList>
    </citation>
    <scope>NUCLEOTIDE SEQUENCE [LARGE SCALE GENOMIC DNA]</scope>
    <source>
        <strain evidence="8 9">DSM 50014</strain>
    </source>
</reference>
<feature type="transmembrane region" description="Helical" evidence="6">
    <location>
        <begin position="354"/>
        <end position="374"/>
    </location>
</feature>
<dbReference type="InterPro" id="IPR050189">
    <property type="entry name" value="MFS_Efflux_Transporters"/>
</dbReference>
<feature type="transmembrane region" description="Helical" evidence="6">
    <location>
        <begin position="320"/>
        <end position="348"/>
    </location>
</feature>
<dbReference type="Gene3D" id="1.20.1250.20">
    <property type="entry name" value="MFS general substrate transporter like domains"/>
    <property type="match status" value="1"/>
</dbReference>
<feature type="transmembrane region" description="Helical" evidence="6">
    <location>
        <begin position="290"/>
        <end position="308"/>
    </location>
</feature>
<evidence type="ECO:0000256" key="3">
    <source>
        <dbReference type="ARBA" id="ARBA00022692"/>
    </source>
</evidence>
<comment type="caution">
    <text evidence="8">The sequence shown here is derived from an EMBL/GenBank/DDBJ whole genome shotgun (WGS) entry which is preliminary data.</text>
</comment>
<feature type="transmembrane region" description="Helical" evidence="6">
    <location>
        <begin position="39"/>
        <end position="63"/>
    </location>
</feature>
<keyword evidence="4 6" id="KW-1133">Transmembrane helix</keyword>
<dbReference type="GO" id="GO:0022857">
    <property type="term" value="F:transmembrane transporter activity"/>
    <property type="evidence" value="ECO:0007669"/>
    <property type="project" value="InterPro"/>
</dbReference>
<feature type="transmembrane region" description="Helical" evidence="6">
    <location>
        <begin position="267"/>
        <end position="284"/>
    </location>
</feature>
<protein>
    <submittedName>
        <fullName evidence="8">MFS transporter</fullName>
    </submittedName>
</protein>
<proteinExistence type="predicted"/>
<dbReference type="InterPro" id="IPR020846">
    <property type="entry name" value="MFS_dom"/>
</dbReference>
<dbReference type="RefSeq" id="WP_035936841.1">
    <property type="nucleotide sequence ID" value="NZ_CADFFX010000005.1"/>
</dbReference>
<dbReference type="CDD" id="cd17324">
    <property type="entry name" value="MFS_NepI_like"/>
    <property type="match status" value="1"/>
</dbReference>
<feature type="transmembrane region" description="Helical" evidence="6">
    <location>
        <begin position="128"/>
        <end position="154"/>
    </location>
</feature>
<evidence type="ECO:0000313" key="8">
    <source>
        <dbReference type="EMBL" id="KDR41723.1"/>
    </source>
</evidence>
<feature type="transmembrane region" description="Helical" evidence="6">
    <location>
        <begin position="160"/>
        <end position="178"/>
    </location>
</feature>
<keyword evidence="5 6" id="KW-0472">Membrane</keyword>
<dbReference type="PROSITE" id="PS50850">
    <property type="entry name" value="MFS"/>
    <property type="match status" value="1"/>
</dbReference>
<dbReference type="InterPro" id="IPR011701">
    <property type="entry name" value="MFS"/>
</dbReference>
<feature type="transmembrane region" description="Helical" evidence="6">
    <location>
        <begin position="199"/>
        <end position="222"/>
    </location>
</feature>
<keyword evidence="3 6" id="KW-0812">Transmembrane</keyword>
<dbReference type="AlphaFoldDB" id="A0A069PM23"/>
<gene>
    <name evidence="8" type="ORF">BG61_15725</name>
</gene>
<dbReference type="PANTHER" id="PTHR43124">
    <property type="entry name" value="PURINE EFFLUX PUMP PBUE"/>
    <property type="match status" value="1"/>
</dbReference>
<feature type="transmembrane region" description="Helical" evidence="6">
    <location>
        <begin position="100"/>
        <end position="121"/>
    </location>
</feature>
<evidence type="ECO:0000256" key="4">
    <source>
        <dbReference type="ARBA" id="ARBA00022989"/>
    </source>
</evidence>
<organism evidence="8 9">
    <name type="scientific">Caballeronia glathei</name>
    <dbReference type="NCBI Taxonomy" id="60547"/>
    <lineage>
        <taxon>Bacteria</taxon>
        <taxon>Pseudomonadati</taxon>
        <taxon>Pseudomonadota</taxon>
        <taxon>Betaproteobacteria</taxon>
        <taxon>Burkholderiales</taxon>
        <taxon>Burkholderiaceae</taxon>
        <taxon>Caballeronia</taxon>
    </lineage>
</organism>
<feature type="domain" description="Major facilitator superfamily (MFS) profile" evidence="7">
    <location>
        <begin position="4"/>
        <end position="379"/>
    </location>
</feature>
<dbReference type="EMBL" id="JFHC01000024">
    <property type="protein sequence ID" value="KDR41723.1"/>
    <property type="molecule type" value="Genomic_DNA"/>
</dbReference>
<dbReference type="PANTHER" id="PTHR43124:SF10">
    <property type="entry name" value="PURINE EFFLUX PUMP PBUE"/>
    <property type="match status" value="1"/>
</dbReference>
<name>A0A069PM23_9BURK</name>
<dbReference type="Proteomes" id="UP000027466">
    <property type="component" value="Unassembled WGS sequence"/>
</dbReference>
<accession>A0A069PM23</accession>
<evidence type="ECO:0000256" key="2">
    <source>
        <dbReference type="ARBA" id="ARBA00022475"/>
    </source>
</evidence>
<feature type="transmembrane region" description="Helical" evidence="6">
    <location>
        <begin position="234"/>
        <end position="255"/>
    </location>
</feature>
<evidence type="ECO:0000256" key="5">
    <source>
        <dbReference type="ARBA" id="ARBA00023136"/>
    </source>
</evidence>
<evidence type="ECO:0000256" key="6">
    <source>
        <dbReference type="SAM" id="Phobius"/>
    </source>
</evidence>
<dbReference type="Pfam" id="PF07690">
    <property type="entry name" value="MFS_1"/>
    <property type="match status" value="1"/>
</dbReference>
<comment type="subcellular location">
    <subcellularLocation>
        <location evidence="1">Cell membrane</location>
        <topology evidence="1">Multi-pass membrane protein</topology>
    </subcellularLocation>
</comment>
<evidence type="ECO:0000259" key="7">
    <source>
        <dbReference type="PROSITE" id="PS50850"/>
    </source>
</evidence>
<sequence>MDKRLLVLASGMFAIGTDSFVVAGVLPQVSASLGVSVALAGQMVTLYALSYALLSPVIAAAAARWPRKRLLLTGLAVFVLGNVVTALAPGIELVLASRVLAGLGAAMFSPTATASGASLVPPEQRGRALAIIVAGLSSATALGAPLGTFIGGWLDWRATMWFVAAVGTLAAAGVAWRLPHIPTPPPVSLARRLAPLGDARVLLTLLTTWLVYSGLFLVYTFIGSSFDRATGGSARMLAALLLLWGVAATVGNLAAGRLTDRYGSRRIINAAIALVALDFVLLPWTSASLATAVPALIVWGLCGWGLLVPQQHRLISITPAAAPLLLGLNSAAIYTGVSMSGLIGGAAITWFDRHALGLVGAAFITVGLFVAEWAQQRIATDRQPASAVAAPSNTGR</sequence>
<feature type="transmembrane region" description="Helical" evidence="6">
    <location>
        <begin position="70"/>
        <end position="88"/>
    </location>
</feature>
<evidence type="ECO:0000256" key="1">
    <source>
        <dbReference type="ARBA" id="ARBA00004651"/>
    </source>
</evidence>
<keyword evidence="2" id="KW-1003">Cell membrane</keyword>
<dbReference type="InterPro" id="IPR036259">
    <property type="entry name" value="MFS_trans_sf"/>
</dbReference>